<dbReference type="GO" id="GO:0016740">
    <property type="term" value="F:transferase activity"/>
    <property type="evidence" value="ECO:0007669"/>
    <property type="project" value="UniProtKB-KW"/>
</dbReference>
<dbReference type="SUPFAM" id="SSF143631">
    <property type="entry name" value="ApbE-like"/>
    <property type="match status" value="1"/>
</dbReference>
<reference evidence="11" key="1">
    <citation type="submission" date="2019-03" db="EMBL/GenBank/DDBJ databases">
        <title>Single cell metagenomics reveals metabolic interactions within the superorganism composed of flagellate Streblomastix strix and complex community of Bacteroidetes bacteria on its surface.</title>
        <authorList>
            <person name="Treitli S.C."/>
            <person name="Kolisko M."/>
            <person name="Husnik F."/>
            <person name="Keeling P."/>
            <person name="Hampl V."/>
        </authorList>
    </citation>
    <scope>NUCLEOTIDE SEQUENCE</scope>
    <source>
        <strain evidence="11">STM</strain>
    </source>
</reference>
<dbReference type="InterPro" id="IPR024932">
    <property type="entry name" value="ApbE"/>
</dbReference>
<dbReference type="EMBL" id="SNRY01000519">
    <property type="protein sequence ID" value="KAA6339643.1"/>
    <property type="molecule type" value="Genomic_DNA"/>
</dbReference>
<evidence type="ECO:0000256" key="7">
    <source>
        <dbReference type="ARBA" id="ARBA00022827"/>
    </source>
</evidence>
<name>A0A5J4S2W9_9ZZZZ</name>
<dbReference type="Gene3D" id="3.10.520.10">
    <property type="entry name" value="ApbE-like domains"/>
    <property type="match status" value="1"/>
</dbReference>
<dbReference type="PANTHER" id="PTHR30040">
    <property type="entry name" value="THIAMINE BIOSYNTHESIS LIPOPROTEIN APBE"/>
    <property type="match status" value="1"/>
</dbReference>
<keyword evidence="7" id="KW-0274">FAD</keyword>
<dbReference type="PANTHER" id="PTHR30040:SF2">
    <property type="entry name" value="FAD:PROTEIN FMN TRANSFERASE"/>
    <property type="match status" value="1"/>
</dbReference>
<comment type="cofactor">
    <cofactor evidence="1">
        <name>Mg(2+)</name>
        <dbReference type="ChEBI" id="CHEBI:18420"/>
    </cofactor>
</comment>
<dbReference type="InterPro" id="IPR003374">
    <property type="entry name" value="ApbE-like_sf"/>
</dbReference>
<dbReference type="EC" id="2.7.1.180" evidence="2"/>
<keyword evidence="8" id="KW-0460">Magnesium</keyword>
<evidence type="ECO:0000256" key="6">
    <source>
        <dbReference type="ARBA" id="ARBA00022723"/>
    </source>
</evidence>
<dbReference type="PIRSF" id="PIRSF006268">
    <property type="entry name" value="ApbE"/>
    <property type="match status" value="1"/>
</dbReference>
<dbReference type="GO" id="GO:0046872">
    <property type="term" value="F:metal ion binding"/>
    <property type="evidence" value="ECO:0007669"/>
    <property type="project" value="UniProtKB-KW"/>
</dbReference>
<evidence type="ECO:0000256" key="9">
    <source>
        <dbReference type="ARBA" id="ARBA00031306"/>
    </source>
</evidence>
<keyword evidence="6" id="KW-0479">Metal-binding</keyword>
<evidence type="ECO:0000256" key="2">
    <source>
        <dbReference type="ARBA" id="ARBA00011955"/>
    </source>
</evidence>
<evidence type="ECO:0000256" key="4">
    <source>
        <dbReference type="ARBA" id="ARBA00022630"/>
    </source>
</evidence>
<evidence type="ECO:0000256" key="8">
    <source>
        <dbReference type="ARBA" id="ARBA00022842"/>
    </source>
</evidence>
<keyword evidence="4" id="KW-0285">Flavoprotein</keyword>
<evidence type="ECO:0000256" key="5">
    <source>
        <dbReference type="ARBA" id="ARBA00022679"/>
    </source>
</evidence>
<comment type="caution">
    <text evidence="11">The sequence shown here is derived from an EMBL/GenBank/DDBJ whole genome shotgun (WGS) entry which is preliminary data.</text>
</comment>
<evidence type="ECO:0000256" key="10">
    <source>
        <dbReference type="ARBA" id="ARBA00048540"/>
    </source>
</evidence>
<evidence type="ECO:0000313" key="11">
    <source>
        <dbReference type="EMBL" id="KAA6339643.1"/>
    </source>
</evidence>
<sequence length="343" mass="38636">MTEIKKFSGFRLVWLLALIVATVYILSHKHTQPAYNSIDGRIFGTLYNITYQHDDDLKPDIEQELGRVDASLSPFNKKSIITKVNNNEAVQTDAFFQAVFRRSMEISAETDGAFDITVAPLVNAWNFGFKKETRLPTKETIDSLLQFTGYSKITMRNDSVIKQDPRVMITCSAVAKGYACDVIGWLLDGKGIQNYMINIGGEIVVKGKNAKKEPWHIGINKPVNDSLSIKQEIQNILQVVDISIATSGNYRNYYYKNGKKYAHTIDPHTGYPVAHNLLSATVLAPDCMTADALATAFMVMGFDKAKVFANAHPDIVAYFIYSDEQGECKDWYTKNMERYLTSY</sequence>
<evidence type="ECO:0000256" key="3">
    <source>
        <dbReference type="ARBA" id="ARBA00016337"/>
    </source>
</evidence>
<keyword evidence="5 11" id="KW-0808">Transferase</keyword>
<proteinExistence type="predicted"/>
<accession>A0A5J4S2W9</accession>
<organism evidence="11">
    <name type="scientific">termite gut metagenome</name>
    <dbReference type="NCBI Taxonomy" id="433724"/>
    <lineage>
        <taxon>unclassified sequences</taxon>
        <taxon>metagenomes</taxon>
        <taxon>organismal metagenomes</taxon>
    </lineage>
</organism>
<protein>
    <recommendedName>
        <fullName evidence="3">FAD:protein FMN transferase</fullName>
        <ecNumber evidence="2">2.7.1.180</ecNumber>
    </recommendedName>
    <alternativeName>
        <fullName evidence="9">Flavin transferase</fullName>
    </alternativeName>
</protein>
<gene>
    <name evidence="11" type="ORF">EZS27_012441</name>
</gene>
<dbReference type="AlphaFoldDB" id="A0A5J4S2W9"/>
<evidence type="ECO:0000256" key="1">
    <source>
        <dbReference type="ARBA" id="ARBA00001946"/>
    </source>
</evidence>
<comment type="catalytic activity">
    <reaction evidence="10">
        <text>L-threonyl-[protein] + FAD = FMN-L-threonyl-[protein] + AMP + H(+)</text>
        <dbReference type="Rhea" id="RHEA:36847"/>
        <dbReference type="Rhea" id="RHEA-COMP:11060"/>
        <dbReference type="Rhea" id="RHEA-COMP:11061"/>
        <dbReference type="ChEBI" id="CHEBI:15378"/>
        <dbReference type="ChEBI" id="CHEBI:30013"/>
        <dbReference type="ChEBI" id="CHEBI:57692"/>
        <dbReference type="ChEBI" id="CHEBI:74257"/>
        <dbReference type="ChEBI" id="CHEBI:456215"/>
        <dbReference type="EC" id="2.7.1.180"/>
    </reaction>
</comment>
<dbReference type="Pfam" id="PF02424">
    <property type="entry name" value="ApbE"/>
    <property type="match status" value="1"/>
</dbReference>